<evidence type="ECO:0000256" key="11">
    <source>
        <dbReference type="ARBA" id="ARBA00022916"/>
    </source>
</evidence>
<keyword evidence="9 15" id="KW-0973">c-di-GMP</keyword>
<dbReference type="PRINTS" id="PR01440">
    <property type="entry name" value="CELLSNTHASEB"/>
</dbReference>
<dbReference type="InterPro" id="IPR003920">
    <property type="entry name" value="Cell_synth_B"/>
</dbReference>
<evidence type="ECO:0000256" key="12">
    <source>
        <dbReference type="ARBA" id="ARBA00022989"/>
    </source>
</evidence>
<keyword evidence="10" id="KW-0812">Transmembrane</keyword>
<sequence>MTLRGFKPSGVIEFGVRSDEVVTQSTLNLQYTPSPSLIPVQSHLKVFLNDQLMGVQTIEKDQLGKPNQLKMAIDPRYITDFNRIRLEFVGHYQNVCENPANSTLWLEVGKGSSLSLTVQKLPLE</sequence>
<evidence type="ECO:0000256" key="4">
    <source>
        <dbReference type="ARBA" id="ARBA00010714"/>
    </source>
</evidence>
<gene>
    <name evidence="16" type="primary">bcsB_3</name>
    <name evidence="16" type="ORF">NCTC12157_02389</name>
</gene>
<comment type="similarity">
    <text evidence="4 15">Belongs to the AcsB/BcsB family.</text>
</comment>
<evidence type="ECO:0000256" key="2">
    <source>
        <dbReference type="ARBA" id="ARBA00004377"/>
    </source>
</evidence>
<proteinExistence type="inferred from homology"/>
<comment type="function">
    <text evidence="1 15">Binds the cellulose synthase activator, bis-(3'-5') cyclic diguanylic acid (c-di-GMP).</text>
</comment>
<dbReference type="PANTHER" id="PTHR39083">
    <property type="entry name" value="CYCLIC DI-GMP-BINDING PROTEIN"/>
    <property type="match status" value="1"/>
</dbReference>
<keyword evidence="13" id="KW-0472">Membrane</keyword>
<evidence type="ECO:0000313" key="17">
    <source>
        <dbReference type="Proteomes" id="UP000254304"/>
    </source>
</evidence>
<dbReference type="GO" id="GO:0005886">
    <property type="term" value="C:plasma membrane"/>
    <property type="evidence" value="ECO:0007669"/>
    <property type="project" value="UniProtKB-SubCell"/>
</dbReference>
<protein>
    <recommendedName>
        <fullName evidence="6 15">Cyclic di-GMP-binding protein</fullName>
    </recommendedName>
    <alternativeName>
        <fullName evidence="14 15">Cellulose synthase regulatory subunit</fullName>
    </alternativeName>
</protein>
<evidence type="ECO:0000256" key="8">
    <source>
        <dbReference type="ARBA" id="ARBA00022519"/>
    </source>
</evidence>
<comment type="pathway">
    <text evidence="3 15">Glycan metabolism; bacterial cellulose biosynthesis.</text>
</comment>
<keyword evidence="11 15" id="KW-0135">Cellulose biosynthesis</keyword>
<dbReference type="GO" id="GO:0006011">
    <property type="term" value="P:UDP-alpha-D-glucose metabolic process"/>
    <property type="evidence" value="ECO:0007669"/>
    <property type="project" value="InterPro"/>
</dbReference>
<accession>A0A377NFB5</accession>
<keyword evidence="8 15" id="KW-0997">Cell inner membrane</keyword>
<name>A0A377NFB5_9GAMM</name>
<evidence type="ECO:0000256" key="6">
    <source>
        <dbReference type="ARBA" id="ARBA00021844"/>
    </source>
</evidence>
<comment type="subunit">
    <text evidence="5 15">Tightly associated with the cellulose synthase catalytic subunit.</text>
</comment>
<reference evidence="16 17" key="1">
    <citation type="submission" date="2018-06" db="EMBL/GenBank/DDBJ databases">
        <authorList>
            <consortium name="Pathogen Informatics"/>
            <person name="Doyle S."/>
        </authorList>
    </citation>
    <scope>NUCLEOTIDE SEQUENCE [LARGE SCALE GENOMIC DNA]</scope>
    <source>
        <strain evidence="16 17">NCTC12157</strain>
    </source>
</reference>
<evidence type="ECO:0000256" key="13">
    <source>
        <dbReference type="ARBA" id="ARBA00023136"/>
    </source>
</evidence>
<keyword evidence="12" id="KW-1133">Transmembrane helix</keyword>
<dbReference type="Gene3D" id="2.60.120.260">
    <property type="entry name" value="Galactose-binding domain-like"/>
    <property type="match status" value="1"/>
</dbReference>
<evidence type="ECO:0000256" key="5">
    <source>
        <dbReference type="ARBA" id="ARBA00011437"/>
    </source>
</evidence>
<evidence type="ECO:0000256" key="1">
    <source>
        <dbReference type="ARBA" id="ARBA00002057"/>
    </source>
</evidence>
<evidence type="ECO:0000256" key="9">
    <source>
        <dbReference type="ARBA" id="ARBA00022636"/>
    </source>
</evidence>
<evidence type="ECO:0000313" key="16">
    <source>
        <dbReference type="EMBL" id="STQ44666.1"/>
    </source>
</evidence>
<dbReference type="EMBL" id="UGGO01000001">
    <property type="protein sequence ID" value="STQ44666.1"/>
    <property type="molecule type" value="Genomic_DNA"/>
</dbReference>
<dbReference type="AlphaFoldDB" id="A0A377NFB5"/>
<evidence type="ECO:0000256" key="14">
    <source>
        <dbReference type="ARBA" id="ARBA00033444"/>
    </source>
</evidence>
<dbReference type="InterPro" id="IPR018513">
    <property type="entry name" value="Cell_synthase_bac"/>
</dbReference>
<evidence type="ECO:0000256" key="7">
    <source>
        <dbReference type="ARBA" id="ARBA00022475"/>
    </source>
</evidence>
<dbReference type="Proteomes" id="UP000254304">
    <property type="component" value="Unassembled WGS sequence"/>
</dbReference>
<keyword evidence="7 15" id="KW-1003">Cell membrane</keyword>
<evidence type="ECO:0000256" key="10">
    <source>
        <dbReference type="ARBA" id="ARBA00022692"/>
    </source>
</evidence>
<comment type="subcellular location">
    <subcellularLocation>
        <location evidence="2">Cell inner membrane</location>
        <topology evidence="2">Single-pass membrane protein</topology>
    </subcellularLocation>
</comment>
<dbReference type="UniPathway" id="UPA00694"/>
<organism evidence="16 17">
    <name type="scientific">Ewingella americana</name>
    <dbReference type="NCBI Taxonomy" id="41202"/>
    <lineage>
        <taxon>Bacteria</taxon>
        <taxon>Pseudomonadati</taxon>
        <taxon>Pseudomonadota</taxon>
        <taxon>Gammaproteobacteria</taxon>
        <taxon>Enterobacterales</taxon>
        <taxon>Yersiniaceae</taxon>
        <taxon>Ewingella</taxon>
    </lineage>
</organism>
<evidence type="ECO:0000256" key="15">
    <source>
        <dbReference type="RuleBase" id="RU365021"/>
    </source>
</evidence>
<evidence type="ECO:0000256" key="3">
    <source>
        <dbReference type="ARBA" id="ARBA00005186"/>
    </source>
</evidence>
<dbReference type="PANTHER" id="PTHR39083:SF1">
    <property type="entry name" value="CYCLIC DI-GMP-BINDING PROTEIN"/>
    <property type="match status" value="1"/>
</dbReference>
<dbReference type="GO" id="GO:0030244">
    <property type="term" value="P:cellulose biosynthetic process"/>
    <property type="evidence" value="ECO:0007669"/>
    <property type="project" value="UniProtKB-KW"/>
</dbReference>
<dbReference type="Pfam" id="PF03170">
    <property type="entry name" value="BcsB"/>
    <property type="match status" value="1"/>
</dbReference>